<comment type="caution">
    <text evidence="10">The sequence shown here is derived from an EMBL/GenBank/DDBJ whole genome shotgun (WGS) entry which is preliminary data.</text>
</comment>
<evidence type="ECO:0000256" key="8">
    <source>
        <dbReference type="ARBA" id="ARBA00023136"/>
    </source>
</evidence>
<accession>A0A9X4AHF6</accession>
<dbReference type="InterPro" id="IPR004338">
    <property type="entry name" value="NqrB/RnfD"/>
</dbReference>
<feature type="transmembrane region" description="Helical" evidence="9">
    <location>
        <begin position="155"/>
        <end position="174"/>
    </location>
</feature>
<keyword evidence="11" id="KW-1185">Reference proteome</keyword>
<sequence>MGIIRDPRVMQIILLGIYTLAGVFLLDFSVTWIQIGLTLLLCTILELLLVYWKKGTLVWPPYSAVITGLGIALALRGDTVIPFIIAALVAIGLKHFVRYRGNHIFNPSNSGIVAVTLLIPSTATAPLQWGYFLWILALMSIGGLYLVFKVHRQTLVFSFFLSFIAIQYSRHLIWPEQWNANFSAFMWGGLFVFMFNMITDPKTSPKSIKSQLVFGVSTAVIAQIMIHLNVHNAVFISLAIVTLGRFLIIWIEDNVLNKNQTSVKHSC</sequence>
<feature type="transmembrane region" description="Helical" evidence="9">
    <location>
        <begin position="57"/>
        <end position="74"/>
    </location>
</feature>
<feature type="transmembrane region" description="Helical" evidence="9">
    <location>
        <begin position="32"/>
        <end position="50"/>
    </location>
</feature>
<protein>
    <submittedName>
        <fullName evidence="10">RnfABCDGE type electron transport complex subunit D</fullName>
    </submittedName>
</protein>
<proteinExistence type="predicted"/>
<name>A0A9X4AHF6_9BACI</name>
<dbReference type="PANTHER" id="PTHR30578:SF0">
    <property type="entry name" value="ION-TRANSLOCATING OXIDOREDUCTASE COMPLEX SUBUNIT D"/>
    <property type="match status" value="1"/>
</dbReference>
<evidence type="ECO:0000313" key="10">
    <source>
        <dbReference type="EMBL" id="MDC3418148.1"/>
    </source>
</evidence>
<evidence type="ECO:0000256" key="1">
    <source>
        <dbReference type="ARBA" id="ARBA00022448"/>
    </source>
</evidence>
<evidence type="ECO:0000256" key="5">
    <source>
        <dbReference type="ARBA" id="ARBA00022692"/>
    </source>
</evidence>
<reference evidence="10" key="1">
    <citation type="submission" date="2022-06" db="EMBL/GenBank/DDBJ databases">
        <title>Aquibacillus sp. a new bacterium isolated from soil saline samples.</title>
        <authorList>
            <person name="Galisteo C."/>
            <person name="De La Haba R."/>
            <person name="Sanchez-Porro C."/>
            <person name="Ventosa A."/>
        </authorList>
    </citation>
    <scope>NUCLEOTIDE SEQUENCE</scope>
    <source>
        <strain evidence="10">3ASR75-54</strain>
    </source>
</reference>
<dbReference type="GO" id="GO:0005886">
    <property type="term" value="C:plasma membrane"/>
    <property type="evidence" value="ECO:0007669"/>
    <property type="project" value="TreeGrafter"/>
</dbReference>
<evidence type="ECO:0000313" key="11">
    <source>
        <dbReference type="Proteomes" id="UP001145069"/>
    </source>
</evidence>
<organism evidence="10 11">
    <name type="scientific">Aquibacillus salsiterrae</name>
    <dbReference type="NCBI Taxonomy" id="2950439"/>
    <lineage>
        <taxon>Bacteria</taxon>
        <taxon>Bacillati</taxon>
        <taxon>Bacillota</taxon>
        <taxon>Bacilli</taxon>
        <taxon>Bacillales</taxon>
        <taxon>Bacillaceae</taxon>
        <taxon>Aquibacillus</taxon>
    </lineage>
</organism>
<keyword evidence="7 9" id="KW-1133">Transmembrane helix</keyword>
<dbReference type="RefSeq" id="WP_272447211.1">
    <property type="nucleotide sequence ID" value="NZ_JAMQKC010000020.1"/>
</dbReference>
<feature type="transmembrane region" description="Helical" evidence="9">
    <location>
        <begin position="104"/>
        <end position="123"/>
    </location>
</feature>
<keyword evidence="6" id="KW-1278">Translocase</keyword>
<dbReference type="EMBL" id="JAMQKC010000020">
    <property type="protein sequence ID" value="MDC3418148.1"/>
    <property type="molecule type" value="Genomic_DNA"/>
</dbReference>
<evidence type="ECO:0000256" key="7">
    <source>
        <dbReference type="ARBA" id="ARBA00022989"/>
    </source>
</evidence>
<dbReference type="GO" id="GO:0055085">
    <property type="term" value="P:transmembrane transport"/>
    <property type="evidence" value="ECO:0007669"/>
    <property type="project" value="InterPro"/>
</dbReference>
<feature type="transmembrane region" description="Helical" evidence="9">
    <location>
        <begin position="211"/>
        <end position="228"/>
    </location>
</feature>
<dbReference type="AlphaFoldDB" id="A0A9X4AHF6"/>
<evidence type="ECO:0000256" key="4">
    <source>
        <dbReference type="ARBA" id="ARBA00022643"/>
    </source>
</evidence>
<dbReference type="Proteomes" id="UP001145069">
    <property type="component" value="Unassembled WGS sequence"/>
</dbReference>
<evidence type="ECO:0000256" key="6">
    <source>
        <dbReference type="ARBA" id="ARBA00022967"/>
    </source>
</evidence>
<keyword evidence="5 9" id="KW-0812">Transmembrane</keyword>
<evidence type="ECO:0000256" key="3">
    <source>
        <dbReference type="ARBA" id="ARBA00022630"/>
    </source>
</evidence>
<dbReference type="Pfam" id="PF03116">
    <property type="entry name" value="NQR2_RnfD_RnfE"/>
    <property type="match status" value="1"/>
</dbReference>
<keyword evidence="1" id="KW-0813">Transport</keyword>
<keyword evidence="3" id="KW-0285">Flavoprotein</keyword>
<keyword evidence="2" id="KW-0597">Phosphoprotein</keyword>
<keyword evidence="4" id="KW-0288">FMN</keyword>
<feature type="transmembrane region" description="Helical" evidence="9">
    <location>
        <begin position="129"/>
        <end position="148"/>
    </location>
</feature>
<evidence type="ECO:0000256" key="9">
    <source>
        <dbReference type="SAM" id="Phobius"/>
    </source>
</evidence>
<gene>
    <name evidence="10" type="ORF">NC799_14755</name>
</gene>
<keyword evidence="8 9" id="KW-0472">Membrane</keyword>
<feature type="transmembrane region" description="Helical" evidence="9">
    <location>
        <begin position="234"/>
        <end position="251"/>
    </location>
</feature>
<evidence type="ECO:0000256" key="2">
    <source>
        <dbReference type="ARBA" id="ARBA00022553"/>
    </source>
</evidence>
<feature type="transmembrane region" description="Helical" evidence="9">
    <location>
        <begin position="180"/>
        <end position="199"/>
    </location>
</feature>
<dbReference type="PANTHER" id="PTHR30578">
    <property type="entry name" value="ELECTRON TRANSPORT COMPLEX PROTEIN RNFD"/>
    <property type="match status" value="1"/>
</dbReference>
<feature type="transmembrane region" description="Helical" evidence="9">
    <location>
        <begin position="9"/>
        <end position="26"/>
    </location>
</feature>
<feature type="transmembrane region" description="Helical" evidence="9">
    <location>
        <begin position="80"/>
        <end position="97"/>
    </location>
</feature>